<sequence>MSPLDLSINRGNAENRRAKGRAKKAISSKTGQNEAKPGYQGWGGGSTCLSRGPLHVSVMMARQRSKHDGRLETPQNDMAHWQAPLARPNADA</sequence>
<evidence type="ECO:0000313" key="2">
    <source>
        <dbReference type="EMBL" id="KAK1580244.1"/>
    </source>
</evidence>
<dbReference type="Proteomes" id="UP001230504">
    <property type="component" value="Unassembled WGS sequence"/>
</dbReference>
<dbReference type="AlphaFoldDB" id="A0AAD8PUC4"/>
<proteinExistence type="predicted"/>
<comment type="caution">
    <text evidence="2">The sequence shown here is derived from an EMBL/GenBank/DDBJ whole genome shotgun (WGS) entry which is preliminary data.</text>
</comment>
<keyword evidence="3" id="KW-1185">Reference proteome</keyword>
<feature type="region of interest" description="Disordered" evidence="1">
    <location>
        <begin position="1"/>
        <end position="46"/>
    </location>
</feature>
<protein>
    <submittedName>
        <fullName evidence="2">Uncharacterized protein</fullName>
    </submittedName>
</protein>
<accession>A0AAD8PUC4</accession>
<organism evidence="2 3">
    <name type="scientific">Colletotrichum navitas</name>
    <dbReference type="NCBI Taxonomy" id="681940"/>
    <lineage>
        <taxon>Eukaryota</taxon>
        <taxon>Fungi</taxon>
        <taxon>Dikarya</taxon>
        <taxon>Ascomycota</taxon>
        <taxon>Pezizomycotina</taxon>
        <taxon>Sordariomycetes</taxon>
        <taxon>Hypocreomycetidae</taxon>
        <taxon>Glomerellales</taxon>
        <taxon>Glomerellaceae</taxon>
        <taxon>Colletotrichum</taxon>
        <taxon>Colletotrichum graminicola species complex</taxon>
    </lineage>
</organism>
<gene>
    <name evidence="2" type="ORF">LY79DRAFT_562210</name>
</gene>
<name>A0AAD8PUC4_9PEZI</name>
<evidence type="ECO:0000313" key="3">
    <source>
        <dbReference type="Proteomes" id="UP001230504"/>
    </source>
</evidence>
<dbReference type="GeneID" id="85442695"/>
<dbReference type="EMBL" id="JAHLJV010000057">
    <property type="protein sequence ID" value="KAK1580244.1"/>
    <property type="molecule type" value="Genomic_DNA"/>
</dbReference>
<evidence type="ECO:0000256" key="1">
    <source>
        <dbReference type="SAM" id="MobiDB-lite"/>
    </source>
</evidence>
<dbReference type="RefSeq" id="XP_060411301.1">
    <property type="nucleotide sequence ID" value="XM_060558455.1"/>
</dbReference>
<reference evidence="2" key="1">
    <citation type="submission" date="2021-06" db="EMBL/GenBank/DDBJ databases">
        <title>Comparative genomics, transcriptomics and evolutionary studies reveal genomic signatures of adaptation to plant cell wall in hemibiotrophic fungi.</title>
        <authorList>
            <consortium name="DOE Joint Genome Institute"/>
            <person name="Baroncelli R."/>
            <person name="Diaz J.F."/>
            <person name="Benocci T."/>
            <person name="Peng M."/>
            <person name="Battaglia E."/>
            <person name="Haridas S."/>
            <person name="Andreopoulos W."/>
            <person name="Labutti K."/>
            <person name="Pangilinan J."/>
            <person name="Floch G.L."/>
            <person name="Makela M.R."/>
            <person name="Henrissat B."/>
            <person name="Grigoriev I.V."/>
            <person name="Crouch J.A."/>
            <person name="De Vries R.P."/>
            <person name="Sukno S.A."/>
            <person name="Thon M.R."/>
        </authorList>
    </citation>
    <scope>NUCLEOTIDE SEQUENCE</scope>
    <source>
        <strain evidence="2">CBS 125086</strain>
    </source>
</reference>
<feature type="region of interest" description="Disordered" evidence="1">
    <location>
        <begin position="62"/>
        <end position="92"/>
    </location>
</feature>